<evidence type="ECO:0000313" key="8">
    <source>
        <dbReference type="Proteomes" id="UP001151234"/>
    </source>
</evidence>
<dbReference type="Pfam" id="PF00590">
    <property type="entry name" value="TP_methylase"/>
    <property type="match status" value="1"/>
</dbReference>
<dbReference type="Gene3D" id="3.40.1010.10">
    <property type="entry name" value="Cobalt-precorrin-4 Transmethylase, Domain 1"/>
    <property type="match status" value="1"/>
</dbReference>
<sequence>MTTQAPWLTILGIGDDGINTLTPPALALMQQATTLVAPERVLSCLDLETLGLEDCEVVPWTMGVGPTLEFLNERRGTPVTILATGDPMHFGIGATMRRTIEADEMIVIPSPSGFSLAAARMGWSLSDVACISLHGRAVAGLEPHVLPENRILSLTSVGRTIHEVANILVERGYGGSRLTILEHMGGQTEKLVEKRARDVGDYDREHPAFADFNVLAIECVAGEGADILPPLPGLPDDVFVNDGQLTKREVRAATVCALRPCPGALLWDVGAGCGSISIEWMRAARSARAIAIEPSGDRRAMIAQNATRLGTPRIRIEEGAAPAALSGLEQPDAVFIGGGLATDGVFDACWQALKPGGRMVANVVTLEGEARLSALYDNHGGELTRLSVARAQPVGGMSGWKPLMPVTQWQKTKSRGQQ</sequence>
<keyword evidence="3" id="KW-0489">Methyltransferase</keyword>
<reference evidence="7" key="1">
    <citation type="submission" date="2022-11" db="EMBL/GenBank/DDBJ databases">
        <title>Draft genome sequence of Hoeflea poritis E7-10 and Hoeflea prorocentri PM5-8, separated from scleractinian coral Porites lutea and marine dinoflagellate.</title>
        <authorList>
            <person name="Zhang G."/>
            <person name="Wei Q."/>
            <person name="Cai L."/>
        </authorList>
    </citation>
    <scope>NUCLEOTIDE SEQUENCE</scope>
    <source>
        <strain evidence="7">PM5-8</strain>
    </source>
</reference>
<dbReference type="GO" id="GO:0009236">
    <property type="term" value="P:cobalamin biosynthetic process"/>
    <property type="evidence" value="ECO:0007669"/>
    <property type="project" value="UniProtKB-KW"/>
</dbReference>
<dbReference type="SUPFAM" id="SSF53790">
    <property type="entry name" value="Tetrapyrrole methylase"/>
    <property type="match status" value="1"/>
</dbReference>
<dbReference type="RefSeq" id="WP_267990628.1">
    <property type="nucleotide sequence ID" value="NZ_JAPJZI010000001.1"/>
</dbReference>
<dbReference type="InterPro" id="IPR050714">
    <property type="entry name" value="Cobalamin_biosynth_MTase"/>
</dbReference>
<dbReference type="AlphaFoldDB" id="A0A9X3ULS5"/>
<dbReference type="Proteomes" id="UP001151234">
    <property type="component" value="Unassembled WGS sequence"/>
</dbReference>
<dbReference type="GO" id="GO:0032259">
    <property type="term" value="P:methylation"/>
    <property type="evidence" value="ECO:0007669"/>
    <property type="project" value="UniProtKB-KW"/>
</dbReference>
<dbReference type="PIRSF" id="PIRSF036428">
    <property type="entry name" value="CobL"/>
    <property type="match status" value="1"/>
</dbReference>
<gene>
    <name evidence="7" type="primary">cbiE</name>
    <name evidence="7" type="ORF">OQ273_11405</name>
</gene>
<evidence type="ECO:0000259" key="6">
    <source>
        <dbReference type="Pfam" id="PF00590"/>
    </source>
</evidence>
<comment type="caution">
    <text evidence="7">The sequence shown here is derived from an EMBL/GenBank/DDBJ whole genome shotgun (WGS) entry which is preliminary data.</text>
</comment>
<evidence type="ECO:0000313" key="7">
    <source>
        <dbReference type="EMBL" id="MDA5399181.1"/>
    </source>
</evidence>
<evidence type="ECO:0000256" key="4">
    <source>
        <dbReference type="ARBA" id="ARBA00022679"/>
    </source>
</evidence>
<name>A0A9X3ULS5_9HYPH</name>
<accession>A0A9X3ULS5</accession>
<keyword evidence="4" id="KW-0808">Transferase</keyword>
<dbReference type="SUPFAM" id="SSF53335">
    <property type="entry name" value="S-adenosyl-L-methionine-dependent methyltransferases"/>
    <property type="match status" value="1"/>
</dbReference>
<dbReference type="CDD" id="cd11644">
    <property type="entry name" value="Precorrin-6Y-MT"/>
    <property type="match status" value="1"/>
</dbReference>
<dbReference type="InterPro" id="IPR014008">
    <property type="entry name" value="Cbl_synth_MTase_CbiT"/>
</dbReference>
<proteinExistence type="predicted"/>
<protein>
    <submittedName>
        <fullName evidence="7">Precorrin-6y C5,15-methyltransferase (Decarboxylating) subunit CbiE</fullName>
    </submittedName>
</protein>
<dbReference type="InterPro" id="IPR035996">
    <property type="entry name" value="4pyrrol_Methylase_sf"/>
</dbReference>
<dbReference type="EMBL" id="JAPJZI010000001">
    <property type="protein sequence ID" value="MDA5399181.1"/>
    <property type="molecule type" value="Genomic_DNA"/>
</dbReference>
<keyword evidence="5" id="KW-0949">S-adenosyl-L-methionine</keyword>
<dbReference type="InterPro" id="IPR029063">
    <property type="entry name" value="SAM-dependent_MTases_sf"/>
</dbReference>
<dbReference type="Gene3D" id="3.40.50.150">
    <property type="entry name" value="Vaccinia Virus protein VP39"/>
    <property type="match status" value="1"/>
</dbReference>
<dbReference type="InterPro" id="IPR006365">
    <property type="entry name" value="Cbl_synth_CobL"/>
</dbReference>
<feature type="domain" description="Tetrapyrrole methylase" evidence="6">
    <location>
        <begin position="8"/>
        <end position="198"/>
    </location>
</feature>
<evidence type="ECO:0000256" key="2">
    <source>
        <dbReference type="ARBA" id="ARBA00022573"/>
    </source>
</evidence>
<comment type="pathway">
    <text evidence="1">Cofactor biosynthesis; adenosylcobalamin biosynthesis.</text>
</comment>
<evidence type="ECO:0000256" key="1">
    <source>
        <dbReference type="ARBA" id="ARBA00004953"/>
    </source>
</evidence>
<dbReference type="NCBIfam" id="TIGR02467">
    <property type="entry name" value="CbiE"/>
    <property type="match status" value="1"/>
</dbReference>
<keyword evidence="2" id="KW-0169">Cobalamin biosynthesis</keyword>
<dbReference type="InterPro" id="IPR000878">
    <property type="entry name" value="4pyrrol_Mease"/>
</dbReference>
<dbReference type="InterPro" id="IPR012818">
    <property type="entry name" value="CbiE"/>
</dbReference>
<evidence type="ECO:0000256" key="5">
    <source>
        <dbReference type="ARBA" id="ARBA00022691"/>
    </source>
</evidence>
<dbReference type="NCBIfam" id="TIGR02469">
    <property type="entry name" value="CbiT"/>
    <property type="match status" value="1"/>
</dbReference>
<evidence type="ECO:0000256" key="3">
    <source>
        <dbReference type="ARBA" id="ARBA00022603"/>
    </source>
</evidence>
<dbReference type="GO" id="GO:0008276">
    <property type="term" value="F:protein methyltransferase activity"/>
    <property type="evidence" value="ECO:0007669"/>
    <property type="project" value="InterPro"/>
</dbReference>
<organism evidence="7 8">
    <name type="scientific">Hoeflea prorocentri</name>
    <dbReference type="NCBI Taxonomy" id="1922333"/>
    <lineage>
        <taxon>Bacteria</taxon>
        <taxon>Pseudomonadati</taxon>
        <taxon>Pseudomonadota</taxon>
        <taxon>Alphaproteobacteria</taxon>
        <taxon>Hyphomicrobiales</taxon>
        <taxon>Rhizobiaceae</taxon>
        <taxon>Hoeflea</taxon>
    </lineage>
</organism>
<dbReference type="PANTHER" id="PTHR43182:SF1">
    <property type="entry name" value="COBALT-PRECORRIN-7 C(5)-METHYLTRANSFERASE"/>
    <property type="match status" value="1"/>
</dbReference>
<keyword evidence="8" id="KW-1185">Reference proteome</keyword>
<dbReference type="PANTHER" id="PTHR43182">
    <property type="entry name" value="COBALT-PRECORRIN-6B C(15)-METHYLTRANSFERASE (DECARBOXYLATING)"/>
    <property type="match status" value="1"/>
</dbReference>
<dbReference type="InterPro" id="IPR014777">
    <property type="entry name" value="4pyrrole_Mease_sub1"/>
</dbReference>